<gene>
    <name evidence="1" type="ORF">GPICK_08815</name>
</gene>
<dbReference type="RefSeq" id="WP_039742319.1">
    <property type="nucleotide sequence ID" value="NZ_CP009788.1"/>
</dbReference>
<name>A0A0B5BHD5_9BACT</name>
<keyword evidence="2" id="KW-1185">Reference proteome</keyword>
<dbReference type="HOGENOM" id="CLU_414338_0_0_7"/>
<dbReference type="KEGG" id="gpi:GPICK_08815"/>
<proteinExistence type="predicted"/>
<accession>A0A0B5BHD5</accession>
<evidence type="ECO:0000313" key="1">
    <source>
        <dbReference type="EMBL" id="AJE03441.1"/>
    </source>
</evidence>
<dbReference type="EMBL" id="CP009788">
    <property type="protein sequence ID" value="AJE03441.1"/>
    <property type="molecule type" value="Genomic_DNA"/>
</dbReference>
<dbReference type="AlphaFoldDB" id="A0A0B5BHD5"/>
<reference evidence="1 2" key="1">
    <citation type="journal article" date="2015" name="Genome Announc.">
        <title>Complete Genome of Geobacter pickeringii G13T, a Metal-Reducing Isolate from Sedimentary Kaolin Deposits.</title>
        <authorList>
            <person name="Badalamenti J.P."/>
            <person name="Bond D.R."/>
        </authorList>
    </citation>
    <scope>NUCLEOTIDE SEQUENCE [LARGE SCALE GENOMIC DNA]</scope>
    <source>
        <strain evidence="1 2">G13</strain>
    </source>
</reference>
<protein>
    <submittedName>
        <fullName evidence="1">Uncharacterized protein</fullName>
    </submittedName>
</protein>
<dbReference type="Proteomes" id="UP000057609">
    <property type="component" value="Chromosome"/>
</dbReference>
<organism evidence="1 2">
    <name type="scientific">Geobacter pickeringii</name>
    <dbReference type="NCBI Taxonomy" id="345632"/>
    <lineage>
        <taxon>Bacteria</taxon>
        <taxon>Pseudomonadati</taxon>
        <taxon>Thermodesulfobacteriota</taxon>
        <taxon>Desulfuromonadia</taxon>
        <taxon>Geobacterales</taxon>
        <taxon>Geobacteraceae</taxon>
        <taxon>Geobacter</taxon>
    </lineage>
</organism>
<sequence>MAVPQEVIDKIQSYRNEGYSSDEIVQGIIQSTNYKDVARKANSYRKAGYSADEIISGIQASGAQGGTEAPKGYKVVIPNGAEESAAEAMYNAPGELSVDNLKAIIEEKRGPLQLDPAEVDAMQMKFINDEMSLSDDSSRYGTARDVMGISGTAPMRDHTATAAIEAGKRLVRPVFKTAGAVAGAAVTGGPAGAVAGYAMGDEVANLITGEAPASVPTAPAEDVADFATRVLPESVDKNLVGMGKAPAMLATEVVKRTAGGQNPLEAVAGTARDAMTGMGDKVGRVMGFHGIDAMGEELTADPAFAASVLVPGAVAGAKGLKVVGRTAGEIGAGLLGTTTGTGGAAIRQAAKGNPVFRQTMRAAANAPEAVGAEIVDRAKSALQKLRDDRGTAYRAKLAEIAGDMSRLDLSPVMREWERVQSRFGVRKDAAGNLDLSRSTLGRKELSDVQEISDLLNGWGRESGDLTPAGLDLLKRKLDNLYTESKDSRAIVAGLRSTVKKTIVDAVPEYSNMVKGYEEATGLINELERSLALGKKPAMDTTLRRLTQTMKDNQQFKWDLLTRLEGKSGEELADMIAGYTLAPWAPQGGFGKATTLGAAGGVATHVLTPPYLAMLALSSPRVVGESLSRLGATSRVVGEVWRKLPKIRRAVLSGSAPNMVNRQ</sequence>
<evidence type="ECO:0000313" key="2">
    <source>
        <dbReference type="Proteomes" id="UP000057609"/>
    </source>
</evidence>